<dbReference type="AlphaFoldDB" id="A0A1L1PKW2"/>
<evidence type="ECO:0000259" key="2">
    <source>
        <dbReference type="SMART" id="SM01007"/>
    </source>
</evidence>
<dbReference type="GO" id="GO:0005856">
    <property type="term" value="C:cytoskeleton"/>
    <property type="evidence" value="ECO:0007669"/>
    <property type="project" value="TreeGrafter"/>
</dbReference>
<dbReference type="GO" id="GO:0051015">
    <property type="term" value="F:actin filament binding"/>
    <property type="evidence" value="ECO:0007669"/>
    <property type="project" value="TreeGrafter"/>
</dbReference>
<gene>
    <name evidence="3" type="ORF">BN948_03841</name>
</gene>
<dbReference type="SMART" id="SM01007">
    <property type="entry name" value="Aldolase_II"/>
    <property type="match status" value="1"/>
</dbReference>
<dbReference type="InterPro" id="IPR051017">
    <property type="entry name" value="Aldolase-II_Adducin_sf"/>
</dbReference>
<keyword evidence="4" id="KW-1185">Reference proteome</keyword>
<protein>
    <submittedName>
        <fullName evidence="3">Ribulose-5-phosphate 4-epimerase-like epimerase or aldolase</fullName>
    </submittedName>
</protein>
<reference evidence="4" key="1">
    <citation type="submission" date="2014-11" db="EMBL/GenBank/DDBJ databases">
        <title>Draft genome sequence of Hydrogenophaga intermedia S1.</title>
        <authorList>
            <person name="Gan H.M."/>
            <person name="Chew T.H."/>
            <person name="Stolz A."/>
        </authorList>
    </citation>
    <scope>NUCLEOTIDE SEQUENCE [LARGE SCALE GENOMIC DNA]</scope>
    <source>
        <strain evidence="4">S1</strain>
    </source>
</reference>
<evidence type="ECO:0000313" key="4">
    <source>
        <dbReference type="Proteomes" id="UP000028878"/>
    </source>
</evidence>
<dbReference type="PANTHER" id="PTHR10672">
    <property type="entry name" value="ADDUCIN"/>
    <property type="match status" value="1"/>
</dbReference>
<name>A0A1L1PKW2_HYDIT</name>
<accession>A0A1L1PKW2</accession>
<dbReference type="PANTHER" id="PTHR10672:SF3">
    <property type="entry name" value="PROTEIN HU-LI TAI SHAO"/>
    <property type="match status" value="1"/>
</dbReference>
<comment type="similarity">
    <text evidence="1">Belongs to the aldolase class II family.</text>
</comment>
<organism evidence="3 4">
    <name type="scientific">Hydrogenophaga intermedia</name>
    <dbReference type="NCBI Taxonomy" id="65786"/>
    <lineage>
        <taxon>Bacteria</taxon>
        <taxon>Pseudomonadati</taxon>
        <taxon>Pseudomonadota</taxon>
        <taxon>Betaproteobacteria</taxon>
        <taxon>Burkholderiales</taxon>
        <taxon>Comamonadaceae</taxon>
        <taxon>Hydrogenophaga</taxon>
    </lineage>
</organism>
<evidence type="ECO:0000256" key="1">
    <source>
        <dbReference type="ARBA" id="ARBA00037961"/>
    </source>
</evidence>
<dbReference type="Proteomes" id="UP000028878">
    <property type="component" value="Unassembled WGS sequence"/>
</dbReference>
<dbReference type="EMBL" id="CCAE010000042">
    <property type="protein sequence ID" value="CDN89404.1"/>
    <property type="molecule type" value="Genomic_DNA"/>
</dbReference>
<sequence>MNHEHDYTSDAVRQLRTDLALALRAAAHFGLSEGVCNHFSVELPDGSGRFLLNPRGLLWQEVQADDIVMVDTQGQVLAGRHPVESTAMHIHAGMHRVARQAVVLHTHMPYATALTLTRGRALDTTLSQNAMRFHGRVGTDPVYNGLALDHAEGERIARAMGDADVAFLANHGVIVCGARIDHAFDDLYYLERACMAQVIAASSGLPLAPSTPEMAARVAEQTLGERLQSELFFEALRRRL</sequence>
<proteinExistence type="inferred from homology"/>
<dbReference type="InterPro" id="IPR001303">
    <property type="entry name" value="Aldolase_II/adducin_N"/>
</dbReference>
<dbReference type="SUPFAM" id="SSF53639">
    <property type="entry name" value="AraD/HMP-PK domain-like"/>
    <property type="match status" value="1"/>
</dbReference>
<dbReference type="Gene3D" id="3.40.225.10">
    <property type="entry name" value="Class II aldolase/adducin N-terminal domain"/>
    <property type="match status" value="1"/>
</dbReference>
<dbReference type="RefSeq" id="WP_009515021.1">
    <property type="nucleotide sequence ID" value="NZ_CCAE010000042.1"/>
</dbReference>
<dbReference type="Pfam" id="PF00596">
    <property type="entry name" value="Aldolase_II"/>
    <property type="match status" value="1"/>
</dbReference>
<evidence type="ECO:0000313" key="3">
    <source>
        <dbReference type="EMBL" id="CDN89404.1"/>
    </source>
</evidence>
<feature type="domain" description="Class II aldolase/adducin N-terminal" evidence="2">
    <location>
        <begin position="17"/>
        <end position="198"/>
    </location>
</feature>
<dbReference type="InterPro" id="IPR036409">
    <property type="entry name" value="Aldolase_II/adducin_N_sf"/>
</dbReference>
<dbReference type="NCBIfam" id="NF005068">
    <property type="entry name" value="PRK06486.1"/>
    <property type="match status" value="1"/>
</dbReference>